<protein>
    <submittedName>
        <fullName evidence="2">Uncharacterized protein</fullName>
    </submittedName>
</protein>
<name>A0A2R3UA94_9VIRU</name>
<feature type="region of interest" description="Disordered" evidence="1">
    <location>
        <begin position="1"/>
        <end position="22"/>
    </location>
</feature>
<reference evidence="2" key="1">
    <citation type="submission" date="2018-03" db="EMBL/GenBank/DDBJ databases">
        <title>Twenty-four Novel Viral Genomes identified from the Dushanzi Mud Volcanic Sediment in Xinjiang, China.</title>
        <authorList>
            <person name="Han L."/>
        </authorList>
    </citation>
    <scope>NUCLEOTIDE SEQUENCE</scope>
</reference>
<evidence type="ECO:0000256" key="1">
    <source>
        <dbReference type="SAM" id="MobiDB-lite"/>
    </source>
</evidence>
<organism evidence="2">
    <name type="scientific">Gokushovirinae environmental samples</name>
    <dbReference type="NCBI Taxonomy" id="1478972"/>
    <lineage>
        <taxon>Viruses</taxon>
        <taxon>Monodnaviria</taxon>
        <taxon>Sangervirae</taxon>
        <taxon>Phixviricota</taxon>
        <taxon>Malgrandaviricetes</taxon>
        <taxon>Petitvirales</taxon>
        <taxon>Microviridae</taxon>
        <taxon>environmental samples</taxon>
    </lineage>
</organism>
<accession>A0A2R3UA94</accession>
<sequence length="90" mass="10647">MTSFEKKAPGAGGKLDKGNKKHHICDMKTTTVRQRNYRLRNELEGWINYFLKEIKKNDPTDLPRLKKNIVELEKTIVEYVQLNKRKNKCD</sequence>
<dbReference type="EMBL" id="MH029514">
    <property type="protein sequence ID" value="AVQ10165.1"/>
    <property type="molecule type" value="Genomic_DNA"/>
</dbReference>
<feature type="compositionally biased region" description="Basic and acidic residues" evidence="1">
    <location>
        <begin position="1"/>
        <end position="18"/>
    </location>
</feature>
<proteinExistence type="predicted"/>
<evidence type="ECO:0000313" key="2">
    <source>
        <dbReference type="EMBL" id="AVQ10165.1"/>
    </source>
</evidence>